<organism evidence="9 10">
    <name type="scientific">Arthrobacter stackebrandtii</name>
    <dbReference type="NCBI Taxonomy" id="272161"/>
    <lineage>
        <taxon>Bacteria</taxon>
        <taxon>Bacillati</taxon>
        <taxon>Actinomycetota</taxon>
        <taxon>Actinomycetes</taxon>
        <taxon>Micrococcales</taxon>
        <taxon>Micrococcaceae</taxon>
        <taxon>Arthrobacter</taxon>
    </lineage>
</organism>
<feature type="transmembrane region" description="Helical" evidence="7">
    <location>
        <begin position="477"/>
        <end position="496"/>
    </location>
</feature>
<keyword evidence="10" id="KW-1185">Reference proteome</keyword>
<evidence type="ECO:0000256" key="2">
    <source>
        <dbReference type="ARBA" id="ARBA00022692"/>
    </source>
</evidence>
<keyword evidence="2 7" id="KW-0812">Transmembrane</keyword>
<feature type="domain" description="ResB-like" evidence="8">
    <location>
        <begin position="48"/>
        <end position="532"/>
    </location>
</feature>
<dbReference type="InterPro" id="IPR023494">
    <property type="entry name" value="Cyt_c_bgen_Ccs1/CcsB/ResB"/>
</dbReference>
<keyword evidence="4 7" id="KW-1133">Transmembrane helix</keyword>
<evidence type="ECO:0000256" key="4">
    <source>
        <dbReference type="ARBA" id="ARBA00022989"/>
    </source>
</evidence>
<feature type="transmembrane region" description="Helical" evidence="7">
    <location>
        <begin position="51"/>
        <end position="68"/>
    </location>
</feature>
<dbReference type="RefSeq" id="WP_209678267.1">
    <property type="nucleotide sequence ID" value="NZ_JAGIOI010000001.1"/>
</dbReference>
<reference evidence="9 10" key="1">
    <citation type="submission" date="2021-03" db="EMBL/GenBank/DDBJ databases">
        <title>Sequencing the genomes of 1000 actinobacteria strains.</title>
        <authorList>
            <person name="Klenk H.-P."/>
        </authorList>
    </citation>
    <scope>NUCLEOTIDE SEQUENCE [LARGE SCALE GENOMIC DNA]</scope>
    <source>
        <strain evidence="9 10">DSM 16005</strain>
    </source>
</reference>
<evidence type="ECO:0000256" key="3">
    <source>
        <dbReference type="ARBA" id="ARBA00022748"/>
    </source>
</evidence>
<feature type="compositionally biased region" description="Basic and acidic residues" evidence="6">
    <location>
        <begin position="1"/>
        <end position="13"/>
    </location>
</feature>
<evidence type="ECO:0000313" key="9">
    <source>
        <dbReference type="EMBL" id="MBP2412333.1"/>
    </source>
</evidence>
<comment type="subcellular location">
    <subcellularLocation>
        <location evidence="1">Membrane</location>
        <topology evidence="1">Multi-pass membrane protein</topology>
    </subcellularLocation>
</comment>
<evidence type="ECO:0000256" key="6">
    <source>
        <dbReference type="SAM" id="MobiDB-lite"/>
    </source>
</evidence>
<evidence type="ECO:0000259" key="8">
    <source>
        <dbReference type="Pfam" id="PF05140"/>
    </source>
</evidence>
<accession>A0ABS4YWI8</accession>
<dbReference type="InterPro" id="IPR007816">
    <property type="entry name" value="ResB-like_domain"/>
</dbReference>
<feature type="transmembrane region" description="Helical" evidence="7">
    <location>
        <begin position="105"/>
        <end position="123"/>
    </location>
</feature>
<dbReference type="Proteomes" id="UP000711614">
    <property type="component" value="Unassembled WGS sequence"/>
</dbReference>
<dbReference type="EMBL" id="JAGIOI010000001">
    <property type="protein sequence ID" value="MBP2412333.1"/>
    <property type="molecule type" value="Genomic_DNA"/>
</dbReference>
<evidence type="ECO:0000256" key="7">
    <source>
        <dbReference type="SAM" id="Phobius"/>
    </source>
</evidence>
<evidence type="ECO:0000313" key="10">
    <source>
        <dbReference type="Proteomes" id="UP000711614"/>
    </source>
</evidence>
<dbReference type="Pfam" id="PF05140">
    <property type="entry name" value="ResB"/>
    <property type="match status" value="1"/>
</dbReference>
<keyword evidence="5 7" id="KW-0472">Membrane</keyword>
<dbReference type="PANTHER" id="PTHR31566">
    <property type="entry name" value="CYTOCHROME C BIOGENESIS PROTEIN CCS1, CHLOROPLASTIC"/>
    <property type="match status" value="1"/>
</dbReference>
<feature type="transmembrane region" description="Helical" evidence="7">
    <location>
        <begin position="205"/>
        <end position="226"/>
    </location>
</feature>
<sequence>MKETVVEEPKGAEPKVAGKAPKGGGDIAVPALGITGMVRWAWRQLTSMRTALLLLLLLAVAAVPGSLFPQRPSAPSEVTQYLKDNPTSGPIMDWFKLFDVYSSPWFAAIYLLLFTSLIGCVLPRAKIHWKAMRSAPPRTPKRLSRLAEYGTVTIPAGSGIDAETAVRDAAAILKARHYRVDIRDLDTDRPSVGAEIGFMKEVGNLLFHTAMIGVLAAVAFSGLFGYSGQKVLVEGDTFVNTLTSYDTFTPGANFSDDRLSPYSATLDRLVVKYDRSTESHYGQPLDFNATLTVKDGPGGEAKTKTLKVNEPVSIGGTNLYLVGNGYAPMVTVKDGEGNVAFQGPVITIPTDGAYTSLMVIKAPDAKPNQLGFVGFFLPTALVDDKGVAFGSDPDPFNPQLNLNAYTGDLGLDNGVPRNVYTLDTSGMKEINSRNVEAGGIVLAPGQSYTLPGNNGSISFDGIKRFAALDIRHDPGQGMVLVFSLLALAGLMASLFLNRRRVWIRTGNHPDGRTMVEFGLLARGEDHRLAGEYAAINKALHEKWLVPMQAEGQNGEQTSTTDSAPGVTAASKDQ</sequence>
<dbReference type="PANTHER" id="PTHR31566:SF0">
    <property type="entry name" value="CYTOCHROME C BIOGENESIS PROTEIN CCS1, CHLOROPLASTIC"/>
    <property type="match status" value="1"/>
</dbReference>
<proteinExistence type="predicted"/>
<evidence type="ECO:0000256" key="5">
    <source>
        <dbReference type="ARBA" id="ARBA00023136"/>
    </source>
</evidence>
<name>A0ABS4YWI8_9MICC</name>
<feature type="region of interest" description="Disordered" evidence="6">
    <location>
        <begin position="550"/>
        <end position="573"/>
    </location>
</feature>
<comment type="caution">
    <text evidence="9">The sequence shown here is derived from an EMBL/GenBank/DDBJ whole genome shotgun (WGS) entry which is preliminary data.</text>
</comment>
<gene>
    <name evidence="9" type="ORF">JOF48_001132</name>
</gene>
<feature type="region of interest" description="Disordered" evidence="6">
    <location>
        <begin position="1"/>
        <end position="21"/>
    </location>
</feature>
<protein>
    <submittedName>
        <fullName evidence="9">Cytochrome c biogenesis protein</fullName>
    </submittedName>
</protein>
<evidence type="ECO:0000256" key="1">
    <source>
        <dbReference type="ARBA" id="ARBA00004141"/>
    </source>
</evidence>
<feature type="compositionally biased region" description="Polar residues" evidence="6">
    <location>
        <begin position="550"/>
        <end position="562"/>
    </location>
</feature>
<keyword evidence="3" id="KW-0201">Cytochrome c-type biogenesis</keyword>